<dbReference type="Pfam" id="PF06891">
    <property type="entry name" value="P2_Phage_GpR"/>
    <property type="match status" value="1"/>
</dbReference>
<accession>A0ABP9MIW8</accession>
<evidence type="ECO:0000313" key="1">
    <source>
        <dbReference type="EMBL" id="GAA5097409.1"/>
    </source>
</evidence>
<protein>
    <recommendedName>
        <fullName evidence="3">Phage tail protein</fullName>
    </recommendedName>
</protein>
<proteinExistence type="predicted"/>
<sequence length="118" mass="13331">MKKLTSLTQMLEKYVKKSQFDVFTDEGKMTKSNAKALDYCLSYRANIYINDFSGDALLLFAAVGKWMSENESRTGGDQFMSFETALERETDAFITIELQLVENVSVKEIDGELVTNAC</sequence>
<dbReference type="EMBL" id="BAABKE010000003">
    <property type="protein sequence ID" value="GAA5097409.1"/>
    <property type="molecule type" value="Genomic_DNA"/>
</dbReference>
<reference evidence="2" key="1">
    <citation type="journal article" date="2019" name="Int. J. Syst. Evol. Microbiol.">
        <title>The Global Catalogue of Microorganisms (GCM) 10K type strain sequencing project: providing services to taxonomists for standard genome sequencing and annotation.</title>
        <authorList>
            <consortium name="The Broad Institute Genomics Platform"/>
            <consortium name="The Broad Institute Genome Sequencing Center for Infectious Disease"/>
            <person name="Wu L."/>
            <person name="Ma J."/>
        </authorList>
    </citation>
    <scope>NUCLEOTIDE SEQUENCE [LARGE SCALE GENOMIC DNA]</scope>
    <source>
        <strain evidence="2">JCM 18424</strain>
    </source>
</reference>
<dbReference type="InterPro" id="IPR009678">
    <property type="entry name" value="Phage_tail_completion_R"/>
</dbReference>
<comment type="caution">
    <text evidence="1">The sequence shown here is derived from an EMBL/GenBank/DDBJ whole genome shotgun (WGS) entry which is preliminary data.</text>
</comment>
<evidence type="ECO:0008006" key="3">
    <source>
        <dbReference type="Google" id="ProtNLM"/>
    </source>
</evidence>
<evidence type="ECO:0000313" key="2">
    <source>
        <dbReference type="Proteomes" id="UP001500631"/>
    </source>
</evidence>
<organism evidence="1 2">
    <name type="scientific">Wohlfahrtiimonas larvae</name>
    <dbReference type="NCBI Taxonomy" id="1157986"/>
    <lineage>
        <taxon>Bacteria</taxon>
        <taxon>Pseudomonadati</taxon>
        <taxon>Pseudomonadota</taxon>
        <taxon>Gammaproteobacteria</taxon>
        <taxon>Cardiobacteriales</taxon>
        <taxon>Ignatzschineriaceae</taxon>
        <taxon>Wohlfahrtiimonas</taxon>
    </lineage>
</organism>
<dbReference type="Proteomes" id="UP001500631">
    <property type="component" value="Unassembled WGS sequence"/>
</dbReference>
<gene>
    <name evidence="1" type="ORF">GCM10023338_08790</name>
</gene>
<name>A0ABP9MIW8_9GAMM</name>
<dbReference type="RefSeq" id="WP_345667303.1">
    <property type="nucleotide sequence ID" value="NZ_BAABKE010000003.1"/>
</dbReference>
<keyword evidence="2" id="KW-1185">Reference proteome</keyword>